<evidence type="ECO:0000313" key="3">
    <source>
        <dbReference type="Proteomes" id="UP001589703"/>
    </source>
</evidence>
<accession>A0ABV5VKW2</accession>
<proteinExistence type="predicted"/>
<keyword evidence="3" id="KW-1185">Reference proteome</keyword>
<sequence length="61" mass="7227">MFEYEIQQTRSADLIRQADNERLAREAVRARRAARQAQRERSAESDSHTGRPRRRWSTRAA</sequence>
<feature type="compositionally biased region" description="Basic residues" evidence="1">
    <location>
        <begin position="50"/>
        <end position="61"/>
    </location>
</feature>
<name>A0ABV5VKW2_9ACTN</name>
<reference evidence="2 3" key="1">
    <citation type="submission" date="2024-09" db="EMBL/GenBank/DDBJ databases">
        <authorList>
            <person name="Sun Q."/>
            <person name="Mori K."/>
        </authorList>
    </citation>
    <scope>NUCLEOTIDE SEQUENCE [LARGE SCALE GENOMIC DNA]</scope>
    <source>
        <strain evidence="2 3">JCM 10918</strain>
    </source>
</reference>
<gene>
    <name evidence="2" type="ORF">ACFFRO_25505</name>
</gene>
<protein>
    <submittedName>
        <fullName evidence="2">Uncharacterized protein</fullName>
    </submittedName>
</protein>
<dbReference type="Proteomes" id="UP001589703">
    <property type="component" value="Unassembled WGS sequence"/>
</dbReference>
<evidence type="ECO:0000313" key="2">
    <source>
        <dbReference type="EMBL" id="MFB9738440.1"/>
    </source>
</evidence>
<feature type="region of interest" description="Disordered" evidence="1">
    <location>
        <begin position="26"/>
        <end position="61"/>
    </location>
</feature>
<organism evidence="2 3">
    <name type="scientific">Streptomyces thermocoprophilus</name>
    <dbReference type="NCBI Taxonomy" id="78356"/>
    <lineage>
        <taxon>Bacteria</taxon>
        <taxon>Bacillati</taxon>
        <taxon>Actinomycetota</taxon>
        <taxon>Actinomycetes</taxon>
        <taxon>Kitasatosporales</taxon>
        <taxon>Streptomycetaceae</taxon>
        <taxon>Streptomyces</taxon>
    </lineage>
</organism>
<feature type="compositionally biased region" description="Basic and acidic residues" evidence="1">
    <location>
        <begin position="37"/>
        <end position="49"/>
    </location>
</feature>
<dbReference type="RefSeq" id="WP_247460893.1">
    <property type="nucleotide sequence ID" value="NZ_JBHMAR010000049.1"/>
</dbReference>
<comment type="caution">
    <text evidence="2">The sequence shown here is derived from an EMBL/GenBank/DDBJ whole genome shotgun (WGS) entry which is preliminary data.</text>
</comment>
<evidence type="ECO:0000256" key="1">
    <source>
        <dbReference type="SAM" id="MobiDB-lite"/>
    </source>
</evidence>
<dbReference type="EMBL" id="JBHMAR010000049">
    <property type="protein sequence ID" value="MFB9738440.1"/>
    <property type="molecule type" value="Genomic_DNA"/>
</dbReference>